<feature type="region of interest" description="Disordered" evidence="1">
    <location>
        <begin position="424"/>
        <end position="459"/>
    </location>
</feature>
<feature type="region of interest" description="Disordered" evidence="1">
    <location>
        <begin position="701"/>
        <end position="722"/>
    </location>
</feature>
<feature type="compositionally biased region" description="Basic residues" evidence="1">
    <location>
        <begin position="424"/>
        <end position="434"/>
    </location>
</feature>
<feature type="region of interest" description="Disordered" evidence="1">
    <location>
        <begin position="757"/>
        <end position="801"/>
    </location>
</feature>
<feature type="region of interest" description="Disordered" evidence="1">
    <location>
        <begin position="499"/>
        <end position="538"/>
    </location>
</feature>
<proteinExistence type="predicted"/>
<accession>A0A7S0B3I3</accession>
<feature type="compositionally biased region" description="Low complexity" evidence="1">
    <location>
        <begin position="444"/>
        <end position="459"/>
    </location>
</feature>
<organism evidence="2">
    <name type="scientific">Pyrodinium bahamense</name>
    <dbReference type="NCBI Taxonomy" id="73915"/>
    <lineage>
        <taxon>Eukaryota</taxon>
        <taxon>Sar</taxon>
        <taxon>Alveolata</taxon>
        <taxon>Dinophyceae</taxon>
        <taxon>Gonyaulacales</taxon>
        <taxon>Pyrocystaceae</taxon>
        <taxon>Pyrodinium</taxon>
    </lineage>
</organism>
<feature type="region of interest" description="Disordered" evidence="1">
    <location>
        <begin position="157"/>
        <end position="176"/>
    </location>
</feature>
<sequence length="801" mass="85320">MAAVLAAGHVGTHADRAAATAREAAQLCMGILEEAVQASASPLARETAKRCAEQALNSIEVASVAEQHNRNLHDLIAHFMLRSGDCQGRTPMAATGAVAALPAPCPSASHGAATAIRPASAPRGLGPQVPLGHGQRRWWDLSVDAIKQTRTADCSARACARVSSPPRPPSLSPASTRLEDALGSAEELEKYLGARVRLCAEAAQLAHGGDVGEASKGEDERALRAIVEWRYGQASALRVAEEEVLDDPDVVRLALWRSPPDEALPADLFEALQRNTSADCLAGLVTALRGATRELPRDSSGVCPEPGEGTHRFPGPFQLPLSEVSDTAVETSDWESLCDRLGWVPPASSPQVSAFLRPRGVAQQTNPDAVLSRLLAWELSSAGPPGGDHSGCEEEFIDPTEDSWNVEMMTSRLLHVMSMQSRSKQRRSGIVKHKASVEDNTTTASSAGPAVSAASPSPAAEEFEVRELLRDIFGAEWEAEDARLAGDVVAAVPTRAGGVPVGRAAPGSAAGAREAPKRSGKKKKPLMAPGPAHAGGGTAMTVPVSPVHRLIEPPQLLSEALRRQNDDEVDAVVHDEEHSEPCDRFNISHLGTGPRWQSDTGSEVGMGELIPQWSPTPYVPGQLLQQRMARTFHESMEHIAVERRRAYGVPAGLSAGAWVASAASSTRMSLMENRARTFNEGIRPDYPTPIVTPAGTFVRTPTWTSADSGEFGSTMRDDPSSPLYVQAPQRWISEHCEEGSMGPCVNSSGMHRVLNSRSPWTSYGSGPEEAEVDGRAPVQRLPPGGEDPPGGGRHFWQLGRY</sequence>
<feature type="compositionally biased region" description="Low complexity" evidence="1">
    <location>
        <begin position="499"/>
        <end position="513"/>
    </location>
</feature>
<evidence type="ECO:0000256" key="1">
    <source>
        <dbReference type="SAM" id="MobiDB-lite"/>
    </source>
</evidence>
<gene>
    <name evidence="2" type="ORF">PBAH0796_LOCUS25592</name>
</gene>
<name>A0A7S0B3I3_9DINO</name>
<dbReference type="AlphaFoldDB" id="A0A7S0B3I3"/>
<dbReference type="EMBL" id="HBEG01041848">
    <property type="protein sequence ID" value="CAD8381904.1"/>
    <property type="molecule type" value="Transcribed_RNA"/>
</dbReference>
<protein>
    <submittedName>
        <fullName evidence="2">Uncharacterized protein</fullName>
    </submittedName>
</protein>
<feature type="region of interest" description="Disordered" evidence="1">
    <location>
        <begin position="295"/>
        <end position="314"/>
    </location>
</feature>
<reference evidence="2" key="1">
    <citation type="submission" date="2021-01" db="EMBL/GenBank/DDBJ databases">
        <authorList>
            <person name="Corre E."/>
            <person name="Pelletier E."/>
            <person name="Niang G."/>
            <person name="Scheremetjew M."/>
            <person name="Finn R."/>
            <person name="Kale V."/>
            <person name="Holt S."/>
            <person name="Cochrane G."/>
            <person name="Meng A."/>
            <person name="Brown T."/>
            <person name="Cohen L."/>
        </authorList>
    </citation>
    <scope>NUCLEOTIDE SEQUENCE</scope>
    <source>
        <strain evidence="2">Pbaha01</strain>
    </source>
</reference>
<evidence type="ECO:0000313" key="2">
    <source>
        <dbReference type="EMBL" id="CAD8381904.1"/>
    </source>
</evidence>